<dbReference type="PANTHER" id="PTHR24182">
    <property type="entry name" value="ANKYRIN REPEAT AND SOCS BOX CONTAINING 4"/>
    <property type="match status" value="1"/>
</dbReference>
<organism evidence="3 4">
    <name type="scientific">Trichomonas vaginalis (strain ATCC PRA-98 / G3)</name>
    <dbReference type="NCBI Taxonomy" id="412133"/>
    <lineage>
        <taxon>Eukaryota</taxon>
        <taxon>Metamonada</taxon>
        <taxon>Parabasalia</taxon>
        <taxon>Trichomonadida</taxon>
        <taxon>Trichomonadidae</taxon>
        <taxon>Trichomonas</taxon>
    </lineage>
</organism>
<proteinExistence type="predicted"/>
<feature type="domain" description="DUF3447" evidence="2">
    <location>
        <begin position="200"/>
        <end position="273"/>
    </location>
</feature>
<dbReference type="PANTHER" id="PTHR24182:SF13">
    <property type="entry name" value="LD18443P"/>
    <property type="match status" value="1"/>
</dbReference>
<keyword evidence="4" id="KW-1185">Reference proteome</keyword>
<dbReference type="SUPFAM" id="SSF48403">
    <property type="entry name" value="Ankyrin repeat"/>
    <property type="match status" value="1"/>
</dbReference>
<evidence type="ECO:0000313" key="4">
    <source>
        <dbReference type="Proteomes" id="UP000001542"/>
    </source>
</evidence>
<dbReference type="VEuPathDB" id="TrichDB:TVAG_333590"/>
<dbReference type="RefSeq" id="XP_001311625.1">
    <property type="nucleotide sequence ID" value="XM_001311624.1"/>
</dbReference>
<dbReference type="InterPro" id="IPR020683">
    <property type="entry name" value="DUF3447"/>
</dbReference>
<feature type="repeat" description="ANK" evidence="1">
    <location>
        <begin position="314"/>
        <end position="344"/>
    </location>
</feature>
<dbReference type="EMBL" id="DS113665">
    <property type="protein sequence ID" value="EAX98695.1"/>
    <property type="molecule type" value="Genomic_DNA"/>
</dbReference>
<name>A2F8R5_TRIV3</name>
<evidence type="ECO:0000259" key="2">
    <source>
        <dbReference type="Pfam" id="PF11929"/>
    </source>
</evidence>
<protein>
    <recommendedName>
        <fullName evidence="2">DUF3447 domain-containing protein</fullName>
    </recommendedName>
</protein>
<dbReference type="InterPro" id="IPR002110">
    <property type="entry name" value="Ankyrin_rpt"/>
</dbReference>
<evidence type="ECO:0000313" key="3">
    <source>
        <dbReference type="EMBL" id="EAX98695.1"/>
    </source>
</evidence>
<dbReference type="Pfam" id="PF11929">
    <property type="entry name" value="DUF3447"/>
    <property type="match status" value="1"/>
</dbReference>
<dbReference type="Pfam" id="PF00023">
    <property type="entry name" value="Ank"/>
    <property type="match status" value="1"/>
</dbReference>
<dbReference type="Proteomes" id="UP000001542">
    <property type="component" value="Unassembled WGS sequence"/>
</dbReference>
<dbReference type="SMART" id="SM00248">
    <property type="entry name" value="ANK"/>
    <property type="match status" value="4"/>
</dbReference>
<dbReference type="VEuPathDB" id="TrichDB:TVAGG3_1032700"/>
<dbReference type="AlphaFoldDB" id="A2F8R5"/>
<sequence>MNNNTTTKTHYNSIMGTMKEYYDTFKALHLSNLDTDEEVNRLYEIIENNLIKTNIFQPYQVINLYSVLFVCKNKNNGLYFRIFKKVYDKYPEVQNELLSSPFCYYLQKDYGIHAKSNDNYVDRVLNALNPPLGVFKDNTIMKAIMNDDIESFKEFANKENFDPNETVTNHFMVEECKFSYLELCCYYGSVECFMHLRSEFNSKVTEKCLRLSFLSGKDQIINECLSYQEPNQKCMEYAIFSYNKDLIMLLANNYKIQIDIDICARSYNVEALALLMEQTSDYDKILPFAIKFRSLELMKYLSPLVRNINAQDIGGWTALGLATFYNCYDILEYLISIGANVNIS</sequence>
<evidence type="ECO:0000256" key="1">
    <source>
        <dbReference type="PROSITE-ProRule" id="PRU00023"/>
    </source>
</evidence>
<dbReference type="PROSITE" id="PS50297">
    <property type="entry name" value="ANK_REP_REGION"/>
    <property type="match status" value="1"/>
</dbReference>
<dbReference type="KEGG" id="tva:4756495"/>
<reference evidence="3" key="2">
    <citation type="journal article" date="2007" name="Science">
        <title>Draft genome sequence of the sexually transmitted pathogen Trichomonas vaginalis.</title>
        <authorList>
            <person name="Carlton J.M."/>
            <person name="Hirt R.P."/>
            <person name="Silva J.C."/>
            <person name="Delcher A.L."/>
            <person name="Schatz M."/>
            <person name="Zhao Q."/>
            <person name="Wortman J.R."/>
            <person name="Bidwell S.L."/>
            <person name="Alsmark U.C.M."/>
            <person name="Besteiro S."/>
            <person name="Sicheritz-Ponten T."/>
            <person name="Noel C.J."/>
            <person name="Dacks J.B."/>
            <person name="Foster P.G."/>
            <person name="Simillion C."/>
            <person name="Van de Peer Y."/>
            <person name="Miranda-Saavedra D."/>
            <person name="Barton G.J."/>
            <person name="Westrop G.D."/>
            <person name="Mueller S."/>
            <person name="Dessi D."/>
            <person name="Fiori P.L."/>
            <person name="Ren Q."/>
            <person name="Paulsen I."/>
            <person name="Zhang H."/>
            <person name="Bastida-Corcuera F.D."/>
            <person name="Simoes-Barbosa A."/>
            <person name="Brown M.T."/>
            <person name="Hayes R.D."/>
            <person name="Mukherjee M."/>
            <person name="Okumura C.Y."/>
            <person name="Schneider R."/>
            <person name="Smith A.J."/>
            <person name="Vanacova S."/>
            <person name="Villalvazo M."/>
            <person name="Haas B.J."/>
            <person name="Pertea M."/>
            <person name="Feldblyum T.V."/>
            <person name="Utterback T.R."/>
            <person name="Shu C.L."/>
            <person name="Osoegawa K."/>
            <person name="de Jong P.J."/>
            <person name="Hrdy I."/>
            <person name="Horvathova L."/>
            <person name="Zubacova Z."/>
            <person name="Dolezal P."/>
            <person name="Malik S.B."/>
            <person name="Logsdon J.M. Jr."/>
            <person name="Henze K."/>
            <person name="Gupta A."/>
            <person name="Wang C.C."/>
            <person name="Dunne R.L."/>
            <person name="Upcroft J.A."/>
            <person name="Upcroft P."/>
            <person name="White O."/>
            <person name="Salzberg S.L."/>
            <person name="Tang P."/>
            <person name="Chiu C.-H."/>
            <person name="Lee Y.-S."/>
            <person name="Embley T.M."/>
            <person name="Coombs G.H."/>
            <person name="Mottram J.C."/>
            <person name="Tachezy J."/>
            <person name="Fraser-Liggett C.M."/>
            <person name="Johnson P.J."/>
        </authorList>
    </citation>
    <scope>NUCLEOTIDE SEQUENCE [LARGE SCALE GENOMIC DNA]</scope>
    <source>
        <strain evidence="3">G3</strain>
    </source>
</reference>
<dbReference type="Gene3D" id="1.25.40.20">
    <property type="entry name" value="Ankyrin repeat-containing domain"/>
    <property type="match status" value="1"/>
</dbReference>
<dbReference type="SMR" id="A2F8R5"/>
<dbReference type="PROSITE" id="PS50088">
    <property type="entry name" value="ANK_REPEAT"/>
    <property type="match status" value="1"/>
</dbReference>
<accession>A2F8R5</accession>
<reference evidence="3" key="1">
    <citation type="submission" date="2006-10" db="EMBL/GenBank/DDBJ databases">
        <authorList>
            <person name="Amadeo P."/>
            <person name="Zhao Q."/>
            <person name="Wortman J."/>
            <person name="Fraser-Liggett C."/>
            <person name="Carlton J."/>
        </authorList>
    </citation>
    <scope>NUCLEOTIDE SEQUENCE</scope>
    <source>
        <strain evidence="3">G3</strain>
    </source>
</reference>
<keyword evidence="1" id="KW-0040">ANK repeat</keyword>
<dbReference type="InterPro" id="IPR036770">
    <property type="entry name" value="Ankyrin_rpt-contain_sf"/>
</dbReference>
<dbReference type="InParanoid" id="A2F8R5"/>
<gene>
    <name evidence="3" type="ORF">TVAG_333590</name>
</gene>